<protein>
    <submittedName>
        <fullName evidence="3">CmcJ-like methyltransferase</fullName>
    </submittedName>
</protein>
<proteinExistence type="inferred from homology"/>
<dbReference type="InterPro" id="IPR044053">
    <property type="entry name" value="AsaB-like"/>
</dbReference>
<evidence type="ECO:0000313" key="3">
    <source>
        <dbReference type="EMBL" id="KAF2677287.1"/>
    </source>
</evidence>
<reference evidence="3" key="1">
    <citation type="journal article" date="2020" name="Stud. Mycol.">
        <title>101 Dothideomycetes genomes: a test case for predicting lifestyles and emergence of pathogens.</title>
        <authorList>
            <person name="Haridas S."/>
            <person name="Albert R."/>
            <person name="Binder M."/>
            <person name="Bloem J."/>
            <person name="Labutti K."/>
            <person name="Salamov A."/>
            <person name="Andreopoulos B."/>
            <person name="Baker S."/>
            <person name="Barry K."/>
            <person name="Bills G."/>
            <person name="Bluhm B."/>
            <person name="Cannon C."/>
            <person name="Castanera R."/>
            <person name="Culley D."/>
            <person name="Daum C."/>
            <person name="Ezra D."/>
            <person name="Gonzalez J."/>
            <person name="Henrissat B."/>
            <person name="Kuo A."/>
            <person name="Liang C."/>
            <person name="Lipzen A."/>
            <person name="Lutzoni F."/>
            <person name="Magnuson J."/>
            <person name="Mondo S."/>
            <person name="Nolan M."/>
            <person name="Ohm R."/>
            <person name="Pangilinan J."/>
            <person name="Park H.-J."/>
            <person name="Ramirez L."/>
            <person name="Alfaro M."/>
            <person name="Sun H."/>
            <person name="Tritt A."/>
            <person name="Yoshinaga Y."/>
            <person name="Zwiers L.-H."/>
            <person name="Turgeon B."/>
            <person name="Goodwin S."/>
            <person name="Spatafora J."/>
            <person name="Crous P."/>
            <person name="Grigoriev I."/>
        </authorList>
    </citation>
    <scope>NUCLEOTIDE SEQUENCE</scope>
    <source>
        <strain evidence="3">CBS 122367</strain>
    </source>
</reference>
<evidence type="ECO:0000256" key="1">
    <source>
        <dbReference type="ARBA" id="ARBA00023002"/>
    </source>
</evidence>
<dbReference type="PANTHER" id="PTHR34598:SF3">
    <property type="entry name" value="OXIDOREDUCTASE AN1597"/>
    <property type="match status" value="1"/>
</dbReference>
<accession>A0A6G1IGC9</accession>
<keyword evidence="3" id="KW-0808">Transferase</keyword>
<dbReference type="NCBIfam" id="NF041278">
    <property type="entry name" value="CmcJ_NvfI_EfuI"/>
    <property type="match status" value="1"/>
</dbReference>
<evidence type="ECO:0000256" key="2">
    <source>
        <dbReference type="ARBA" id="ARBA00023604"/>
    </source>
</evidence>
<gene>
    <name evidence="3" type="ORF">K458DRAFT_424146</name>
</gene>
<evidence type="ECO:0000313" key="4">
    <source>
        <dbReference type="Proteomes" id="UP000799291"/>
    </source>
</evidence>
<dbReference type="Proteomes" id="UP000799291">
    <property type="component" value="Unassembled WGS sequence"/>
</dbReference>
<comment type="similarity">
    <text evidence="2">Belongs to the asaB hydroxylase/desaturase family.</text>
</comment>
<keyword evidence="1" id="KW-0560">Oxidoreductase</keyword>
<keyword evidence="3" id="KW-0489">Methyltransferase</keyword>
<dbReference type="GO" id="GO:0008168">
    <property type="term" value="F:methyltransferase activity"/>
    <property type="evidence" value="ECO:0007669"/>
    <property type="project" value="UniProtKB-KW"/>
</dbReference>
<dbReference type="EMBL" id="MU005624">
    <property type="protein sequence ID" value="KAF2677287.1"/>
    <property type="molecule type" value="Genomic_DNA"/>
</dbReference>
<dbReference type="OrthoDB" id="412788at2759"/>
<keyword evidence="4" id="KW-1185">Reference proteome</keyword>
<dbReference type="PANTHER" id="PTHR34598">
    <property type="entry name" value="BLL6449 PROTEIN"/>
    <property type="match status" value="1"/>
</dbReference>
<dbReference type="GO" id="GO:0016491">
    <property type="term" value="F:oxidoreductase activity"/>
    <property type="evidence" value="ECO:0007669"/>
    <property type="project" value="UniProtKB-KW"/>
</dbReference>
<organism evidence="3 4">
    <name type="scientific">Lentithecium fluviatile CBS 122367</name>
    <dbReference type="NCBI Taxonomy" id="1168545"/>
    <lineage>
        <taxon>Eukaryota</taxon>
        <taxon>Fungi</taxon>
        <taxon>Dikarya</taxon>
        <taxon>Ascomycota</taxon>
        <taxon>Pezizomycotina</taxon>
        <taxon>Dothideomycetes</taxon>
        <taxon>Pleosporomycetidae</taxon>
        <taxon>Pleosporales</taxon>
        <taxon>Massarineae</taxon>
        <taxon>Lentitheciaceae</taxon>
        <taxon>Lentithecium</taxon>
    </lineage>
</organism>
<sequence length="283" mass="32314">MVTVQAEMTFLEPWPSTVGKESPYLRHITTPSYPSTNFKNETHVVSITDARSNASSFTLDRNAFAFRNTEPLSAGLVEAIREKKGEEVERELYPTVERLVKKWTGAKKVVVFDHGYRKRDPEIDMQGGKNAYARGQPATVVHCDQSEWGGKRRVEKHTGEEAQELLKGRCQIINVWRPLTAPVRDWPLAVMDYSTLSASHIHPCSLYSKEHDLQGQTVGINHDEEQKWYYLSEQRPDEVTLVKIWDSKVNAARLCAHCAFLHPDARAEDVPRESVEVRCLVFH</sequence>
<dbReference type="GO" id="GO:0032259">
    <property type="term" value="P:methylation"/>
    <property type="evidence" value="ECO:0007669"/>
    <property type="project" value="UniProtKB-KW"/>
</dbReference>
<name>A0A6G1IGC9_9PLEO</name>
<dbReference type="AlphaFoldDB" id="A0A6G1IGC9"/>